<dbReference type="Proteomes" id="UP000182334">
    <property type="component" value="Chromosome III"/>
</dbReference>
<dbReference type="STRING" id="45354.A0A1L0D441"/>
<proteinExistence type="predicted"/>
<dbReference type="PANTHER" id="PTHR38698:SF1">
    <property type="entry name" value="FUNGAL PROTEIN"/>
    <property type="match status" value="1"/>
</dbReference>
<dbReference type="Pfam" id="PF17104">
    <property type="entry name" value="YBL010C_LAA2"/>
    <property type="match status" value="1"/>
</dbReference>
<evidence type="ECO:0000313" key="2">
    <source>
        <dbReference type="EMBL" id="SGZ51260.1"/>
    </source>
</evidence>
<dbReference type="PANTHER" id="PTHR38698">
    <property type="entry name" value="EXPRESSED PROTEIN"/>
    <property type="match status" value="1"/>
</dbReference>
<dbReference type="EMBL" id="LT635758">
    <property type="protein sequence ID" value="SGZ51260.1"/>
    <property type="molecule type" value="Genomic_DNA"/>
</dbReference>
<reference evidence="2 3" key="1">
    <citation type="submission" date="2016-10" db="EMBL/GenBank/DDBJ databases">
        <authorList>
            <person name="de Groot N.N."/>
        </authorList>
    </citation>
    <scope>NUCLEOTIDE SEQUENCE [LARGE SCALE GENOMIC DNA]</scope>
    <source>
        <strain evidence="2 3">CBS 141442</strain>
    </source>
</reference>
<evidence type="ECO:0000313" key="3">
    <source>
        <dbReference type="Proteomes" id="UP000182334"/>
    </source>
</evidence>
<dbReference type="OrthoDB" id="5378975at2759"/>
<feature type="compositionally biased region" description="Basic and acidic residues" evidence="1">
    <location>
        <begin position="65"/>
        <end position="75"/>
    </location>
</feature>
<accession>A0A1L0D441</accession>
<protein>
    <submittedName>
        <fullName evidence="2">CIC11C00000002962</fullName>
    </submittedName>
</protein>
<gene>
    <name evidence="2" type="ORF">SAMEA4029010_CIC11G00000002962</name>
</gene>
<dbReference type="AlphaFoldDB" id="A0A1L0D441"/>
<name>A0A1L0D441_9ASCO</name>
<sequence>MSASPVDHTFEEENINEVDSSESLHSQSQSDDEVQVPDLQEDEDEEDDDFGSFDEASFEEFQEPEPERHPEETKKISLSSQDFLEAQRFLDRVDEILDEVFPEIQHREVAPTPLLKAEASNKLITLSRAPRLNPPNWIKLKIRHNLLIKLGVPINLDELESPNTINISATANITNNRRRSINEQDLKWEQYHIPEVETFNLTSEQKHELVGETAEVLSKIEEDNLNNTSQLFLENSLESTLDMKLAQMKANYDQLIKLSAVWQDQMKELRNSQEIYESVVQNMVGYSQKLQRNEIIEHLQKTKGKKGKRTF</sequence>
<dbReference type="InterPro" id="IPR031355">
    <property type="entry name" value="YBL010C/LAA2-like"/>
</dbReference>
<feature type="compositionally biased region" description="Acidic residues" evidence="1">
    <location>
        <begin position="10"/>
        <end position="20"/>
    </location>
</feature>
<keyword evidence="3" id="KW-1185">Reference proteome</keyword>
<evidence type="ECO:0000256" key="1">
    <source>
        <dbReference type="SAM" id="MobiDB-lite"/>
    </source>
</evidence>
<feature type="region of interest" description="Disordered" evidence="1">
    <location>
        <begin position="1"/>
        <end position="76"/>
    </location>
</feature>
<organism evidence="2 3">
    <name type="scientific">Sungouiella intermedia</name>
    <dbReference type="NCBI Taxonomy" id="45354"/>
    <lineage>
        <taxon>Eukaryota</taxon>
        <taxon>Fungi</taxon>
        <taxon>Dikarya</taxon>
        <taxon>Ascomycota</taxon>
        <taxon>Saccharomycotina</taxon>
        <taxon>Pichiomycetes</taxon>
        <taxon>Metschnikowiaceae</taxon>
        <taxon>Sungouiella</taxon>
    </lineage>
</organism>
<feature type="compositionally biased region" description="Acidic residues" evidence="1">
    <location>
        <begin position="30"/>
        <end position="64"/>
    </location>
</feature>